<gene>
    <name evidence="3" type="ORF">LZ480_18720</name>
</gene>
<comment type="caution">
    <text evidence="3">The sequence shown here is derived from an EMBL/GenBank/DDBJ whole genome shotgun (WGS) entry which is preliminary data.</text>
</comment>
<organism evidence="3 4">
    <name type="scientific">Solibacillus palustris</name>
    <dbReference type="NCBI Taxonomy" id="2908203"/>
    <lineage>
        <taxon>Bacteria</taxon>
        <taxon>Bacillati</taxon>
        <taxon>Bacillota</taxon>
        <taxon>Bacilli</taxon>
        <taxon>Bacillales</taxon>
        <taxon>Caryophanaceae</taxon>
        <taxon>Solibacillus</taxon>
    </lineage>
</organism>
<dbReference type="InterPro" id="IPR020084">
    <property type="entry name" value="NUDIX_hydrolase_CS"/>
</dbReference>
<dbReference type="Pfam" id="PF00293">
    <property type="entry name" value="NUDIX"/>
    <property type="match status" value="1"/>
</dbReference>
<evidence type="ECO:0000259" key="2">
    <source>
        <dbReference type="PROSITE" id="PS51462"/>
    </source>
</evidence>
<dbReference type="Proteomes" id="UP001316087">
    <property type="component" value="Unassembled WGS sequence"/>
</dbReference>
<name>A0ABS9UHY1_9BACL</name>
<dbReference type="PROSITE" id="PS51462">
    <property type="entry name" value="NUDIX"/>
    <property type="match status" value="1"/>
</dbReference>
<keyword evidence="4" id="KW-1185">Reference proteome</keyword>
<proteinExistence type="predicted"/>
<evidence type="ECO:0000256" key="1">
    <source>
        <dbReference type="ARBA" id="ARBA00022801"/>
    </source>
</evidence>
<dbReference type="PANTHER" id="PTHR21340">
    <property type="entry name" value="DIADENOSINE 5,5-P1,P4-TETRAPHOSPHATE PYROPHOSPHOHYDROLASE MUTT"/>
    <property type="match status" value="1"/>
</dbReference>
<keyword evidence="1" id="KW-0378">Hydrolase</keyword>
<evidence type="ECO:0000313" key="3">
    <source>
        <dbReference type="EMBL" id="MCH7323907.1"/>
    </source>
</evidence>
<dbReference type="EMBL" id="JAKZFC010000012">
    <property type="protein sequence ID" value="MCH7323907.1"/>
    <property type="molecule type" value="Genomic_DNA"/>
</dbReference>
<feature type="domain" description="Nudix hydrolase" evidence="2">
    <location>
        <begin position="16"/>
        <end position="135"/>
    </location>
</feature>
<dbReference type="PROSITE" id="PS00893">
    <property type="entry name" value="NUDIX_BOX"/>
    <property type="match status" value="1"/>
</dbReference>
<dbReference type="SUPFAM" id="SSF55811">
    <property type="entry name" value="Nudix"/>
    <property type="match status" value="1"/>
</dbReference>
<evidence type="ECO:0000313" key="4">
    <source>
        <dbReference type="Proteomes" id="UP001316087"/>
    </source>
</evidence>
<dbReference type="RefSeq" id="WP_241371067.1">
    <property type="nucleotide sequence ID" value="NZ_JAKZFC010000012.1"/>
</dbReference>
<dbReference type="Gene3D" id="3.90.79.10">
    <property type="entry name" value="Nucleoside Triphosphate Pyrophosphohydrolase"/>
    <property type="match status" value="1"/>
</dbReference>
<sequence length="135" mass="15621">MTISVFGEKKANERYVKRDAVYSVVFDKKKERIAIVIVNSEHCFLPGGGIEYGEDHVRCLQREAREEIGMNVEVLHYLGCAQQYFYSVNDAKHYLNEGHFYLCEKDKDISGPLEEDHSLIWLDPMQAMTKLVHGH</sequence>
<protein>
    <submittedName>
        <fullName evidence="3">NUDIX domain-containing protein</fullName>
    </submittedName>
</protein>
<accession>A0ABS9UHY1</accession>
<reference evidence="3 4" key="1">
    <citation type="submission" date="2022-03" db="EMBL/GenBank/DDBJ databases">
        <authorList>
            <person name="Jo J.-H."/>
            <person name="Im W.-T."/>
        </authorList>
    </citation>
    <scope>NUCLEOTIDE SEQUENCE [LARGE SCALE GENOMIC DNA]</scope>
    <source>
        <strain evidence="3 4">MA9</strain>
    </source>
</reference>
<dbReference type="InterPro" id="IPR000086">
    <property type="entry name" value="NUDIX_hydrolase_dom"/>
</dbReference>
<dbReference type="PANTHER" id="PTHR21340:SF0">
    <property type="entry name" value="BIS(5'-NUCLEOSYL)-TETRAPHOSPHATASE [ASYMMETRICAL]"/>
    <property type="match status" value="1"/>
</dbReference>
<dbReference type="InterPro" id="IPR015797">
    <property type="entry name" value="NUDIX_hydrolase-like_dom_sf"/>
</dbReference>
<dbReference type="InterPro" id="IPR051325">
    <property type="entry name" value="Nudix_hydrolase_domain"/>
</dbReference>